<evidence type="ECO:0000313" key="2">
    <source>
        <dbReference type="EMBL" id="OTP20018.1"/>
    </source>
</evidence>
<accession>A0A242KNG5</accession>
<reference evidence="3 4" key="1">
    <citation type="submission" date="2017-05" db="EMBL/GenBank/DDBJ databases">
        <title>The Genome Sequence of Enterococcus mundtii 6B1_DIV0119.</title>
        <authorList>
            <consortium name="The Broad Institute Genomics Platform"/>
            <consortium name="The Broad Institute Genomic Center for Infectious Diseases"/>
            <person name="Earl A."/>
            <person name="Manson A."/>
            <person name="Schwartman J."/>
            <person name="Gilmore M."/>
            <person name="Abouelleil A."/>
            <person name="Cao P."/>
            <person name="Chapman S."/>
            <person name="Cusick C."/>
            <person name="Shea T."/>
            <person name="Young S."/>
            <person name="Neafsey D."/>
            <person name="Nusbaum C."/>
            <person name="Birren B."/>
        </authorList>
    </citation>
    <scope>NUCLEOTIDE SEQUENCE [LARGE SCALE GENOMIC DNA]</scope>
    <source>
        <strain evidence="3 4">6B1_DIV0119</strain>
    </source>
</reference>
<protein>
    <submittedName>
        <fullName evidence="3">Uncharacterized protein</fullName>
    </submittedName>
</protein>
<dbReference type="AlphaFoldDB" id="A0A242KNG5"/>
<dbReference type="RefSeq" id="WP_086335619.1">
    <property type="nucleotide sequence ID" value="NZ_NGMS01000006.1"/>
</dbReference>
<organism evidence="3 4">
    <name type="scientific">Enterococcus mundtii</name>
    <dbReference type="NCBI Taxonomy" id="53346"/>
    <lineage>
        <taxon>Bacteria</taxon>
        <taxon>Bacillati</taxon>
        <taxon>Bacillota</taxon>
        <taxon>Bacilli</taxon>
        <taxon>Lactobacillales</taxon>
        <taxon>Enterococcaceae</taxon>
        <taxon>Enterococcus</taxon>
    </lineage>
</organism>
<keyword evidence="1" id="KW-0175">Coiled coil</keyword>
<comment type="caution">
    <text evidence="3">The sequence shown here is derived from an EMBL/GenBank/DDBJ whole genome shotgun (WGS) entry which is preliminary data.</text>
</comment>
<proteinExistence type="predicted"/>
<evidence type="ECO:0000313" key="3">
    <source>
        <dbReference type="EMBL" id="OTP22152.1"/>
    </source>
</evidence>
<evidence type="ECO:0000313" key="4">
    <source>
        <dbReference type="Proteomes" id="UP000195024"/>
    </source>
</evidence>
<name>A0A242KNG5_ENTMU</name>
<gene>
    <name evidence="3" type="ORF">A5802_003157</name>
    <name evidence="2" type="ORF">A5802_003246</name>
</gene>
<evidence type="ECO:0000256" key="1">
    <source>
        <dbReference type="SAM" id="Coils"/>
    </source>
</evidence>
<feature type="coiled-coil region" evidence="1">
    <location>
        <begin position="182"/>
        <end position="266"/>
    </location>
</feature>
<dbReference type="EMBL" id="NGMS01000007">
    <property type="protein sequence ID" value="OTP20018.1"/>
    <property type="molecule type" value="Genomic_DNA"/>
</dbReference>
<dbReference type="EMBL" id="NGMS01000006">
    <property type="protein sequence ID" value="OTP22152.1"/>
    <property type="molecule type" value="Genomic_DNA"/>
</dbReference>
<dbReference type="Proteomes" id="UP000195024">
    <property type="component" value="Unassembled WGS sequence"/>
</dbReference>
<sequence length="268" mass="31261">MSKKKGARQRFKKRKSYLRWLGILTILGLLILASPIYTHKKVDVPDEVSTNAFLNTKELTMVSKEKGANQQLVFEFAIDDDDQSLLKELANLNYRVEVKTAKGDYQAIKAKVIKVSDDYFAVKLTHVPEEYIAMRLTIIPEKIDPKVDMQEPQDLIYYVHEDKVKDQVKDEDYEQHVINYKVKGYKKEQKAAQQQMETLQATIDLNEELVKKLKDQLPYQVADDQENTENKINGYQQEIETSKTQMKDQEAIIQKIQEKIDRMSKENI</sequence>